<evidence type="ECO:0000313" key="2">
    <source>
        <dbReference type="Proteomes" id="UP001159363"/>
    </source>
</evidence>
<reference evidence="1 2" key="1">
    <citation type="submission" date="2023-02" db="EMBL/GenBank/DDBJ databases">
        <title>LHISI_Scaffold_Assembly.</title>
        <authorList>
            <person name="Stuart O.P."/>
            <person name="Cleave R."/>
            <person name="Magrath M.J.L."/>
            <person name="Mikheyev A.S."/>
        </authorList>
    </citation>
    <scope>NUCLEOTIDE SEQUENCE [LARGE SCALE GENOMIC DNA]</scope>
    <source>
        <strain evidence="1">Daus_M_001</strain>
        <tissue evidence="1">Leg muscle</tissue>
    </source>
</reference>
<gene>
    <name evidence="1" type="ORF">PR048_013821</name>
</gene>
<keyword evidence="2" id="KW-1185">Reference proteome</keyword>
<organism evidence="1 2">
    <name type="scientific">Dryococelus australis</name>
    <dbReference type="NCBI Taxonomy" id="614101"/>
    <lineage>
        <taxon>Eukaryota</taxon>
        <taxon>Metazoa</taxon>
        <taxon>Ecdysozoa</taxon>
        <taxon>Arthropoda</taxon>
        <taxon>Hexapoda</taxon>
        <taxon>Insecta</taxon>
        <taxon>Pterygota</taxon>
        <taxon>Neoptera</taxon>
        <taxon>Polyneoptera</taxon>
        <taxon>Phasmatodea</taxon>
        <taxon>Verophasmatodea</taxon>
        <taxon>Anareolatae</taxon>
        <taxon>Phasmatidae</taxon>
        <taxon>Eurycanthinae</taxon>
        <taxon>Dryococelus</taxon>
    </lineage>
</organism>
<proteinExistence type="predicted"/>
<accession>A0ABQ9HU37</accession>
<dbReference type="EMBL" id="JARBHB010000004">
    <property type="protein sequence ID" value="KAJ8887604.1"/>
    <property type="molecule type" value="Genomic_DNA"/>
</dbReference>
<dbReference type="Proteomes" id="UP001159363">
    <property type="component" value="Chromosome X"/>
</dbReference>
<comment type="caution">
    <text evidence="1">The sequence shown here is derived from an EMBL/GenBank/DDBJ whole genome shotgun (WGS) entry which is preliminary data.</text>
</comment>
<dbReference type="InterPro" id="IPR005312">
    <property type="entry name" value="DUF1759"/>
</dbReference>
<evidence type="ECO:0000313" key="1">
    <source>
        <dbReference type="EMBL" id="KAJ8887604.1"/>
    </source>
</evidence>
<dbReference type="Pfam" id="PF03564">
    <property type="entry name" value="DUF1759"/>
    <property type="match status" value="1"/>
</dbReference>
<protein>
    <submittedName>
        <fullName evidence="1">Uncharacterized protein</fullName>
    </submittedName>
</protein>
<name>A0ABQ9HU37_9NEOP</name>
<sequence>MEKLLYLKTSVLREPLSLIQFLPLTPDNYEVACTLLGKWYNNRCLIGSHNFDALINVSHITSSYPSSLLQLLATIQEHTSALKVLVVSDETWDPLLLHLFEGKLDRNLRKEWELTIFLYLWLEGRSTRLHKNVLVHMSQSLVASAGEELTDSELCQGSCTLSKCSQFSDLSQTQRFEKVKGYNLCINCLRTSYKLKKCPSKMNCHQCNLRYQILLHFNKDILPETEGLSGNANRGSTEMEAVT</sequence>